<keyword evidence="11 14" id="KW-0472">Membrane</keyword>
<comment type="subcellular location">
    <subcellularLocation>
        <location evidence="1 14">Cell outer membrane</location>
        <topology evidence="1 14">Multi-pass membrane protein</topology>
    </subcellularLocation>
</comment>
<comment type="caution">
    <text evidence="20">The sequence shown here is derived from an EMBL/GenBank/DDBJ whole genome shotgun (WGS) entry which is preliminary data.</text>
</comment>
<dbReference type="InterPro" id="IPR010105">
    <property type="entry name" value="TonB_sidphr_rcpt"/>
</dbReference>
<evidence type="ECO:0000256" key="9">
    <source>
        <dbReference type="ARBA" id="ARBA00023065"/>
    </source>
</evidence>
<keyword evidence="9" id="KW-0406">Ion transport</keyword>
<keyword evidence="3 14" id="KW-0813">Transport</keyword>
<evidence type="ECO:0000256" key="8">
    <source>
        <dbReference type="ARBA" id="ARBA00023004"/>
    </source>
</evidence>
<dbReference type="CDD" id="cd01347">
    <property type="entry name" value="ligand_gated_channel"/>
    <property type="match status" value="1"/>
</dbReference>
<dbReference type="InterPro" id="IPR010917">
    <property type="entry name" value="TonB_rcpt_CS"/>
</dbReference>
<keyword evidence="6 14" id="KW-0812">Transmembrane</keyword>
<feature type="compositionally biased region" description="Polar residues" evidence="17">
    <location>
        <begin position="91"/>
        <end position="100"/>
    </location>
</feature>
<evidence type="ECO:0000256" key="12">
    <source>
        <dbReference type="ARBA" id="ARBA00023170"/>
    </source>
</evidence>
<keyword evidence="10 16" id="KW-0798">TonB box</keyword>
<dbReference type="EMBL" id="MUIO01000018">
    <property type="protein sequence ID" value="ORC60559.1"/>
    <property type="molecule type" value="Genomic_DNA"/>
</dbReference>
<dbReference type="Gene3D" id="2.40.170.20">
    <property type="entry name" value="TonB-dependent receptor, beta-barrel domain"/>
    <property type="match status" value="1"/>
</dbReference>
<feature type="short sequence motif" description="TonB C-terminal box" evidence="15">
    <location>
        <begin position="722"/>
        <end position="739"/>
    </location>
</feature>
<keyword evidence="21" id="KW-1185">Reference proteome</keyword>
<feature type="domain" description="TonB-dependent receptor plug" evidence="19">
    <location>
        <begin position="90"/>
        <end position="193"/>
    </location>
</feature>
<evidence type="ECO:0000256" key="11">
    <source>
        <dbReference type="ARBA" id="ARBA00023136"/>
    </source>
</evidence>
<dbReference type="OrthoDB" id="127311at2"/>
<evidence type="ECO:0000256" key="16">
    <source>
        <dbReference type="RuleBase" id="RU003357"/>
    </source>
</evidence>
<name>A0A1X0N9C3_9PSED</name>
<dbReference type="InterPro" id="IPR000531">
    <property type="entry name" value="Beta-barrel_TonB"/>
</dbReference>
<reference evidence="21" key="1">
    <citation type="submission" date="2017-02" db="EMBL/GenBank/DDBJ databases">
        <title>Pseudomonas floridae sp. nov., a novel pathogenic bacterial species isolated from tomato.</title>
        <authorList>
            <person name="Timilsina S."/>
            <person name="Vallad G.E."/>
            <person name="Jones J.B."/>
        </authorList>
    </citation>
    <scope>NUCLEOTIDE SEQUENCE [LARGE SCALE GENOMIC DNA]</scope>
    <source>
        <strain evidence="21">GEV388</strain>
    </source>
</reference>
<keyword evidence="8" id="KW-0408">Iron</keyword>
<evidence type="ECO:0000313" key="21">
    <source>
        <dbReference type="Proteomes" id="UP000192815"/>
    </source>
</evidence>
<evidence type="ECO:0000256" key="1">
    <source>
        <dbReference type="ARBA" id="ARBA00004571"/>
    </source>
</evidence>
<evidence type="ECO:0000256" key="3">
    <source>
        <dbReference type="ARBA" id="ARBA00022448"/>
    </source>
</evidence>
<dbReference type="GO" id="GO:0015344">
    <property type="term" value="F:siderophore uptake transmembrane transporter activity"/>
    <property type="evidence" value="ECO:0007669"/>
    <property type="project" value="TreeGrafter"/>
</dbReference>
<keyword evidence="5" id="KW-0410">Iron transport</keyword>
<keyword evidence="4 14" id="KW-1134">Transmembrane beta strand</keyword>
<dbReference type="STRING" id="1958950.BZK31_06180"/>
<proteinExistence type="inferred from homology"/>
<dbReference type="Pfam" id="PF07715">
    <property type="entry name" value="Plug"/>
    <property type="match status" value="1"/>
</dbReference>
<evidence type="ECO:0000256" key="4">
    <source>
        <dbReference type="ARBA" id="ARBA00022452"/>
    </source>
</evidence>
<dbReference type="Proteomes" id="UP000192815">
    <property type="component" value="Unassembled WGS sequence"/>
</dbReference>
<keyword evidence="13 14" id="KW-0998">Cell outer membrane</keyword>
<dbReference type="PANTHER" id="PTHR32552:SF84">
    <property type="entry name" value="TONB-DEPENDENT RECEPTOR-RELATED"/>
    <property type="match status" value="1"/>
</dbReference>
<dbReference type="PANTHER" id="PTHR32552">
    <property type="entry name" value="FERRICHROME IRON RECEPTOR-RELATED"/>
    <property type="match status" value="1"/>
</dbReference>
<feature type="region of interest" description="Disordered" evidence="17">
    <location>
        <begin position="91"/>
        <end position="116"/>
    </location>
</feature>
<evidence type="ECO:0000256" key="7">
    <source>
        <dbReference type="ARBA" id="ARBA00022729"/>
    </source>
</evidence>
<evidence type="ECO:0000259" key="18">
    <source>
        <dbReference type="Pfam" id="PF00593"/>
    </source>
</evidence>
<sequence>MMRLKCYVITLEAFHRSFSSDLASMIRPSSHSRYTVTTLCLLAGGSGAYAHAAQQIELAPSVVSSTANPQNGETLDAVTGAGSRLPLTALQTPASTSSLSGDEVRSRGDANAQQAVARSPGITAIGTPGDGGTALSARGFSGQGSVMQLYDGSRMYSAMGTVTMPVDTWAIERIEVLRGPASVLYGEGATGAVINVIPKKPFEGEIQNHLRLGYGSYDSTQAALDSGGSLSDRLSYRLNVNQLNSNGWVDRGESASTFFSGALRWQASDNLSYTLAHDGGNQRPMNYFGVPMINGRYHEGLRDKNYNIQNDEQRYDDQWTRLTTDWQISDQVASSNELYYLTSHRRWQNAENYNWDAATQQLSRSGYFSIKHNQEQVGDRQTFTFKHSLAGLESQSVLGMDVNRIRFKLTNNSPYDDVNPAGDPIDIENPAPGRFQSASPYSELFKSTTRQLSVFGENRTRLTDQLSVVTGVRRDYVNIERNALRDDSRTEKDLIGNNWKAGLVYALTPSSSTYAQYSTSTDGVGSLVSLNPGQQQFDLATARQSEIGFKQALWDERLEWTLAAYHIIKKKLLTTDAGNPDLTQQVGQQSSNGIEASMKLQLPQDWTLSANAAFVRARYDRFDQSVAGVAVSRDGNTPVDVPRRTANLWLDKQLGSTVQMGGGLRYVDSRYADIANTRELPAYTVADASLSWKALRNTTLGLQLRNLFDRQYAASQYNEGQQWILGEPRSLFVTADLSF</sequence>
<dbReference type="GO" id="GO:0009279">
    <property type="term" value="C:cell outer membrane"/>
    <property type="evidence" value="ECO:0007669"/>
    <property type="project" value="UniProtKB-SubCell"/>
</dbReference>
<dbReference type="NCBIfam" id="TIGR01783">
    <property type="entry name" value="TonB-siderophor"/>
    <property type="match status" value="1"/>
</dbReference>
<evidence type="ECO:0000256" key="13">
    <source>
        <dbReference type="ARBA" id="ARBA00023237"/>
    </source>
</evidence>
<evidence type="ECO:0000256" key="6">
    <source>
        <dbReference type="ARBA" id="ARBA00022692"/>
    </source>
</evidence>
<dbReference type="PROSITE" id="PS52016">
    <property type="entry name" value="TONB_DEPENDENT_REC_3"/>
    <property type="match status" value="1"/>
</dbReference>
<evidence type="ECO:0000259" key="19">
    <source>
        <dbReference type="Pfam" id="PF07715"/>
    </source>
</evidence>
<gene>
    <name evidence="20" type="ORF">BZK31_06180</name>
</gene>
<organism evidence="20 21">
    <name type="scientific">Pseudomonas floridensis</name>
    <dbReference type="NCBI Taxonomy" id="1958950"/>
    <lineage>
        <taxon>Bacteria</taxon>
        <taxon>Pseudomonadati</taxon>
        <taxon>Pseudomonadota</taxon>
        <taxon>Gammaproteobacteria</taxon>
        <taxon>Pseudomonadales</taxon>
        <taxon>Pseudomonadaceae</taxon>
        <taxon>Pseudomonas</taxon>
    </lineage>
</organism>
<feature type="domain" description="TonB-dependent receptor-like beta-barrel" evidence="18">
    <location>
        <begin position="265"/>
        <end position="707"/>
    </location>
</feature>
<dbReference type="InterPro" id="IPR037066">
    <property type="entry name" value="Plug_dom_sf"/>
</dbReference>
<dbReference type="SUPFAM" id="SSF56935">
    <property type="entry name" value="Porins"/>
    <property type="match status" value="1"/>
</dbReference>
<dbReference type="PROSITE" id="PS01156">
    <property type="entry name" value="TONB_DEPENDENT_REC_2"/>
    <property type="match status" value="1"/>
</dbReference>
<dbReference type="InterPro" id="IPR039426">
    <property type="entry name" value="TonB-dep_rcpt-like"/>
</dbReference>
<keyword evidence="12 20" id="KW-0675">Receptor</keyword>
<comment type="similarity">
    <text evidence="2 14 16">Belongs to the TonB-dependent receptor family.</text>
</comment>
<dbReference type="InterPro" id="IPR012910">
    <property type="entry name" value="Plug_dom"/>
</dbReference>
<evidence type="ECO:0000313" key="20">
    <source>
        <dbReference type="EMBL" id="ORC60559.1"/>
    </source>
</evidence>
<dbReference type="Gene3D" id="2.170.130.10">
    <property type="entry name" value="TonB-dependent receptor, plug domain"/>
    <property type="match status" value="1"/>
</dbReference>
<evidence type="ECO:0000256" key="15">
    <source>
        <dbReference type="PROSITE-ProRule" id="PRU10144"/>
    </source>
</evidence>
<evidence type="ECO:0000256" key="5">
    <source>
        <dbReference type="ARBA" id="ARBA00022496"/>
    </source>
</evidence>
<evidence type="ECO:0000256" key="2">
    <source>
        <dbReference type="ARBA" id="ARBA00009810"/>
    </source>
</evidence>
<evidence type="ECO:0000256" key="10">
    <source>
        <dbReference type="ARBA" id="ARBA00023077"/>
    </source>
</evidence>
<accession>A0A1X0N9C3</accession>
<keyword evidence="7" id="KW-0732">Signal</keyword>
<dbReference type="GO" id="GO:0038023">
    <property type="term" value="F:signaling receptor activity"/>
    <property type="evidence" value="ECO:0007669"/>
    <property type="project" value="InterPro"/>
</dbReference>
<protein>
    <submittedName>
        <fullName evidence="20">TonB-dependent siderophore receptor</fullName>
    </submittedName>
</protein>
<evidence type="ECO:0000256" key="17">
    <source>
        <dbReference type="SAM" id="MobiDB-lite"/>
    </source>
</evidence>
<dbReference type="AlphaFoldDB" id="A0A1X0N9C3"/>
<evidence type="ECO:0000256" key="14">
    <source>
        <dbReference type="PROSITE-ProRule" id="PRU01360"/>
    </source>
</evidence>
<dbReference type="InterPro" id="IPR036942">
    <property type="entry name" value="Beta-barrel_TonB_sf"/>
</dbReference>
<dbReference type="GO" id="GO:0015891">
    <property type="term" value="P:siderophore transport"/>
    <property type="evidence" value="ECO:0007669"/>
    <property type="project" value="InterPro"/>
</dbReference>
<dbReference type="Pfam" id="PF00593">
    <property type="entry name" value="TonB_dep_Rec_b-barrel"/>
    <property type="match status" value="1"/>
</dbReference>